<protein>
    <submittedName>
        <fullName evidence="1">Uncharacterized protein</fullName>
    </submittedName>
</protein>
<organism evidence="1">
    <name type="scientific">Oryza brachyantha</name>
    <name type="common">malo sina</name>
    <dbReference type="NCBI Taxonomy" id="4533"/>
    <lineage>
        <taxon>Eukaryota</taxon>
        <taxon>Viridiplantae</taxon>
        <taxon>Streptophyta</taxon>
        <taxon>Embryophyta</taxon>
        <taxon>Tracheophyta</taxon>
        <taxon>Spermatophyta</taxon>
        <taxon>Magnoliopsida</taxon>
        <taxon>Liliopsida</taxon>
        <taxon>Poales</taxon>
        <taxon>Poaceae</taxon>
        <taxon>BOP clade</taxon>
        <taxon>Oryzoideae</taxon>
        <taxon>Oryzeae</taxon>
        <taxon>Oryzinae</taxon>
        <taxon>Oryza</taxon>
    </lineage>
</organism>
<dbReference type="Gramene" id="OB0043G10040.1">
    <property type="protein sequence ID" value="OB0043G10040.1"/>
    <property type="gene ID" value="OB0043G10040"/>
</dbReference>
<accession>J3KU70</accession>
<evidence type="ECO:0000313" key="2">
    <source>
        <dbReference type="Proteomes" id="UP000006038"/>
    </source>
</evidence>
<reference evidence="1" key="1">
    <citation type="submission" date="2015-06" db="UniProtKB">
        <authorList>
            <consortium name="EnsemblPlants"/>
        </authorList>
    </citation>
    <scope>IDENTIFICATION</scope>
</reference>
<name>J3KU70_ORYBR</name>
<dbReference type="EnsemblPlants" id="OB0043G10040.1">
    <property type="protein sequence ID" value="OB0043G10040.1"/>
    <property type="gene ID" value="OB0043G10040"/>
</dbReference>
<dbReference type="HOGENOM" id="CLU_1770934_0_0_1"/>
<evidence type="ECO:0000313" key="1">
    <source>
        <dbReference type="EnsemblPlants" id="OB0043G10040.1"/>
    </source>
</evidence>
<dbReference type="Proteomes" id="UP000006038">
    <property type="component" value="Unassembled WGS sequence"/>
</dbReference>
<sequence>MAFAKSKLALATISWSLPREREWEQEHGMRIMPSKLYIRINIIRASNVKMSELRWKEKAQRTWPAPYGEGVRSACYVVRKQPLDYTGWQMAEMGVLSLEENLMSLEAISSDSAHRNYDMERRVDALHSDLQKLSNEPRPAKELWLYL</sequence>
<keyword evidence="2" id="KW-1185">Reference proteome</keyword>
<proteinExistence type="predicted"/>
<dbReference type="AlphaFoldDB" id="J3KU70"/>